<gene>
    <name evidence="1" type="ordered locus">CT0880</name>
</gene>
<evidence type="ECO:0000313" key="2">
    <source>
        <dbReference type="Proteomes" id="UP000001007"/>
    </source>
</evidence>
<dbReference type="SUPFAM" id="SSF56300">
    <property type="entry name" value="Metallo-dependent phosphatases"/>
    <property type="match status" value="1"/>
</dbReference>
<dbReference type="EnsemblBacteria" id="AAM72115">
    <property type="protein sequence ID" value="AAM72115"/>
    <property type="gene ID" value="CT0880"/>
</dbReference>
<dbReference type="OrthoDB" id="9773199at2"/>
<evidence type="ECO:0000313" key="1">
    <source>
        <dbReference type="EMBL" id="AAM72115.1"/>
    </source>
</evidence>
<dbReference type="EMBL" id="AE006470">
    <property type="protein sequence ID" value="AAM72115.1"/>
    <property type="molecule type" value="Genomic_DNA"/>
</dbReference>
<dbReference type="HOGENOM" id="CLU_065964_0_0_10"/>
<dbReference type="AlphaFoldDB" id="Q8KE13"/>
<accession>Q8KE13</accession>
<dbReference type="STRING" id="194439.CT0880"/>
<dbReference type="KEGG" id="cte:CT0880"/>
<dbReference type="InterPro" id="IPR029052">
    <property type="entry name" value="Metallo-depent_PP-like"/>
</dbReference>
<sequence>MQFLKVYSVFGEEVVGCHVRIENLSVACSVVSAGGTHPSEKCVCNHEFSSVSLHQKKHPHLEKLLETSRPIKLDSSSKVLILSDLHMGNGGRRDEFRRNSELVRSMLQDYYLPGGYSLVLNGDIEELFKFSVEDITKVWGHIYDLFLQFEKNGFFWKTYGNHDSDLFEERNYPLSKHLLESIRFQYGDEVMLLFHGHQASILLWETYPLVSRAVVLFLRYVAKPIGIRNFSTAYNSRRRFAIEKSIYEFSNQAKIVSIIGHTHRPLFESLSKVDHLKYKIEELCRQYPSALPEERLAIQERIGELKAMLDACFTEGKKIGLRSGRYNNIAIPSVFNSGCAIGKRGVTALEIDGDRIRLVYWFKEKQGRRFVSDRNSEPEQLGDTGFYRIVLNEDHLDYVFSRIRLLA</sequence>
<protein>
    <submittedName>
        <fullName evidence="1">Uncharacterized protein</fullName>
    </submittedName>
</protein>
<dbReference type="eggNOG" id="COG1407">
    <property type="taxonomic scope" value="Bacteria"/>
</dbReference>
<reference evidence="1 2" key="1">
    <citation type="journal article" date="2002" name="Proc. Natl. Acad. Sci. U.S.A.">
        <title>The complete genome sequence of Chlorobium tepidum TLS, a photosynthetic, anaerobic, green-sulfur bacterium.</title>
        <authorList>
            <person name="Eisen J.A."/>
            <person name="Nelson K.E."/>
            <person name="Paulsen I.T."/>
            <person name="Heidelberg J.F."/>
            <person name="Wu M."/>
            <person name="Dodson R.J."/>
            <person name="Deboy R."/>
            <person name="Gwinn M.L."/>
            <person name="Nelson W.C."/>
            <person name="Haft D.H."/>
            <person name="Hickey E.K."/>
            <person name="Peterson J.D."/>
            <person name="Durkin A.S."/>
            <person name="Kolonay J.L."/>
            <person name="Yang F."/>
            <person name="Holt I."/>
            <person name="Umayam L.A."/>
            <person name="Mason T."/>
            <person name="Brenner M."/>
            <person name="Shea T.P."/>
            <person name="Parksey D."/>
            <person name="Nierman W.C."/>
            <person name="Feldblyum T.V."/>
            <person name="Hansen C.L."/>
            <person name="Craven M.B."/>
            <person name="Radune D."/>
            <person name="Vamathevan J."/>
            <person name="Khouri H."/>
            <person name="White O."/>
            <person name="Gruber T.M."/>
            <person name="Ketchum K.A."/>
            <person name="Venter J.C."/>
            <person name="Tettelin H."/>
            <person name="Bryant D.A."/>
            <person name="Fraser C.M."/>
        </authorList>
    </citation>
    <scope>NUCLEOTIDE SEQUENCE [LARGE SCALE GENOMIC DNA]</scope>
    <source>
        <strain evidence="2">ATCC 49652 / DSM 12025 / NBRC 103806 / TLS</strain>
    </source>
</reference>
<dbReference type="DNASU" id="1007196"/>
<dbReference type="Proteomes" id="UP000001007">
    <property type="component" value="Chromosome"/>
</dbReference>
<keyword evidence="2" id="KW-1185">Reference proteome</keyword>
<proteinExistence type="predicted"/>
<name>Q8KE13_CHLTE</name>
<dbReference type="Gene3D" id="3.60.21.10">
    <property type="match status" value="1"/>
</dbReference>
<organism evidence="1 2">
    <name type="scientific">Chlorobaculum tepidum (strain ATCC 49652 / DSM 12025 / NBRC 103806 / TLS)</name>
    <name type="common">Chlorobium tepidum</name>
    <dbReference type="NCBI Taxonomy" id="194439"/>
    <lineage>
        <taxon>Bacteria</taxon>
        <taxon>Pseudomonadati</taxon>
        <taxon>Chlorobiota</taxon>
        <taxon>Chlorobiia</taxon>
        <taxon>Chlorobiales</taxon>
        <taxon>Chlorobiaceae</taxon>
        <taxon>Chlorobaculum</taxon>
    </lineage>
</organism>